<keyword evidence="4" id="KW-0479">Metal-binding</keyword>
<evidence type="ECO:0000259" key="5">
    <source>
        <dbReference type="Pfam" id="PF07687"/>
    </source>
</evidence>
<dbReference type="GO" id="GO:0006518">
    <property type="term" value="P:peptide metabolic process"/>
    <property type="evidence" value="ECO:0007669"/>
    <property type="project" value="InterPro"/>
</dbReference>
<accession>A0A4Q7DVF5</accession>
<feature type="binding site" evidence="4">
    <location>
        <position position="382"/>
    </location>
    <ligand>
        <name>Zn(2+)</name>
        <dbReference type="ChEBI" id="CHEBI:29105"/>
        <label>2</label>
    </ligand>
</feature>
<dbReference type="GO" id="GO:0006508">
    <property type="term" value="P:proteolysis"/>
    <property type="evidence" value="ECO:0007669"/>
    <property type="project" value="UniProtKB-UniRule"/>
</dbReference>
<feature type="binding site" evidence="4">
    <location>
        <position position="178"/>
    </location>
    <ligand>
        <name>Zn(2+)</name>
        <dbReference type="ChEBI" id="CHEBI:29105"/>
        <label>2</label>
    </ligand>
</feature>
<comment type="caution">
    <text evidence="6">The sequence shown here is derived from an EMBL/GenBank/DDBJ whole genome shotgun (WGS) entry which is preliminary data.</text>
</comment>
<dbReference type="InterPro" id="IPR010161">
    <property type="entry name" value="Peptidase_M20B"/>
</dbReference>
<feature type="domain" description="Peptidase M20 dimerisation" evidence="5">
    <location>
        <begin position="210"/>
        <end position="310"/>
    </location>
</feature>
<keyword evidence="1 4" id="KW-0862">Zinc</keyword>
<dbReference type="SUPFAM" id="SSF53187">
    <property type="entry name" value="Zn-dependent exopeptidases"/>
    <property type="match status" value="1"/>
</dbReference>
<organism evidence="6 7">
    <name type="scientific">Lactobacillus delbrueckii</name>
    <dbReference type="NCBI Taxonomy" id="1584"/>
    <lineage>
        <taxon>Bacteria</taxon>
        <taxon>Bacillati</taxon>
        <taxon>Bacillota</taxon>
        <taxon>Bacilli</taxon>
        <taxon>Lactobacillales</taxon>
        <taxon>Lactobacillaceae</taxon>
        <taxon>Lactobacillus</taxon>
    </lineage>
</organism>
<evidence type="ECO:0000256" key="1">
    <source>
        <dbReference type="ARBA" id="ARBA00022833"/>
    </source>
</evidence>
<feature type="binding site" evidence="4">
    <location>
        <position position="81"/>
    </location>
    <ligand>
        <name>Zn(2+)</name>
        <dbReference type="ChEBI" id="CHEBI:29105"/>
        <label>1</label>
    </ligand>
</feature>
<evidence type="ECO:0000313" key="6">
    <source>
        <dbReference type="EMBL" id="RZM16454.1"/>
    </source>
</evidence>
<dbReference type="InterPro" id="IPR036264">
    <property type="entry name" value="Bact_exopeptidase_dim_dom"/>
</dbReference>
<dbReference type="PIRSF" id="PIRSF037215">
    <property type="entry name" value="Peptidase_M20B"/>
    <property type="match status" value="1"/>
</dbReference>
<dbReference type="PANTHER" id="PTHR42994:SF1">
    <property type="entry name" value="PEPTIDASE T"/>
    <property type="match status" value="1"/>
</dbReference>
<dbReference type="Pfam" id="PF07687">
    <property type="entry name" value="M20_dimer"/>
    <property type="match status" value="1"/>
</dbReference>
<dbReference type="EMBL" id="SETJ01000043">
    <property type="protein sequence ID" value="RZM16454.1"/>
    <property type="molecule type" value="Genomic_DNA"/>
</dbReference>
<dbReference type="GO" id="GO:0045148">
    <property type="term" value="F:tripeptide aminopeptidase activity"/>
    <property type="evidence" value="ECO:0007669"/>
    <property type="project" value="UniProtKB-UniRule"/>
</dbReference>
<protein>
    <recommendedName>
        <fullName evidence="2">Peptidase T</fullName>
        <ecNumber evidence="2">3.4.11.4</ecNumber>
    </recommendedName>
</protein>
<evidence type="ECO:0000256" key="2">
    <source>
        <dbReference type="NCBIfam" id="TIGR01882"/>
    </source>
</evidence>
<dbReference type="Gene3D" id="3.40.630.10">
    <property type="entry name" value="Zn peptidases"/>
    <property type="match status" value="1"/>
</dbReference>
<dbReference type="InterPro" id="IPR011650">
    <property type="entry name" value="Peptidase_M20_dimer"/>
</dbReference>
<feature type="active site" evidence="3">
    <location>
        <position position="83"/>
    </location>
</feature>
<dbReference type="AlphaFoldDB" id="A0A4Q7DVF5"/>
<dbReference type="RefSeq" id="WP_035184560.1">
    <property type="nucleotide sequence ID" value="NZ_BNIH01000030.1"/>
</dbReference>
<evidence type="ECO:0000256" key="4">
    <source>
        <dbReference type="PIRSR" id="PIRSR037215-2"/>
    </source>
</evidence>
<evidence type="ECO:0000313" key="7">
    <source>
        <dbReference type="Proteomes" id="UP000292818"/>
    </source>
</evidence>
<comment type="cofactor">
    <cofactor evidence="4">
        <name>Zn(2+)</name>
        <dbReference type="ChEBI" id="CHEBI:29105"/>
    </cofactor>
    <text evidence="4">Binds 2 Zn(2+) ions per subunit.</text>
</comment>
<dbReference type="EC" id="3.4.11.4" evidence="2"/>
<evidence type="ECO:0000256" key="3">
    <source>
        <dbReference type="PIRSR" id="PIRSR037215-1"/>
    </source>
</evidence>
<reference evidence="6 7" key="1">
    <citation type="submission" date="2019-01" db="EMBL/GenBank/DDBJ databases">
        <title>Colonization of the human gut by bovine bacteria present in Parmesan cheese.</title>
        <authorList>
            <person name="Lugli G.A."/>
            <person name="Milani C."/>
        </authorList>
    </citation>
    <scope>NUCLEOTIDE SEQUENCE [LARGE SCALE GENOMIC DNA]</scope>
    <source>
        <strain evidence="6 7">LDELB18P1</strain>
    </source>
</reference>
<dbReference type="Gene3D" id="3.30.70.360">
    <property type="match status" value="1"/>
</dbReference>
<sequence length="412" mass="46342">MEYPTLLPRFLKYVKINSRSDEHADRFPSTQREVDYQMVIMKELEELGLSDVHYNEKAGTVIATIPSNVDWDVPVMGFLAHCDTADFNSENVKPQITENYDGESKIQLGDSEFYLDPAVFPNLKKYKGQTIISASGDTLLGGDDKCGNAELVTFAEYLLAHPEIKHGEIRLGFTPDEEIGTGAQHFDVEDFNAAFAFTVDGEGPGKLDWGTFSAAQFELDIQGVNVHPAVAKGQMINAIQVGIDFQNSLPQDEVPEKTEGEEGFYHLMDFSGTVDNAHLAYIIRDFKRDGLEARKNLVKEKVAELNAKYGERIKLKMWDQYYNMADELAKHMEIIDLARDAYRACGLTEINEEPVRGGTDGSQLTYMGLPCPNLFAGEENMHGRYEYTVLESMWKAVDVMIKMAELQAERNK</sequence>
<dbReference type="GO" id="GO:0008270">
    <property type="term" value="F:zinc ion binding"/>
    <property type="evidence" value="ECO:0007669"/>
    <property type="project" value="InterPro"/>
</dbReference>
<dbReference type="Pfam" id="PF01546">
    <property type="entry name" value="Peptidase_M20"/>
    <property type="match status" value="1"/>
</dbReference>
<name>A0A4Q7DVF5_9LACO</name>
<dbReference type="NCBIfam" id="NF009920">
    <property type="entry name" value="PRK13381.1"/>
    <property type="match status" value="1"/>
</dbReference>
<proteinExistence type="predicted"/>
<gene>
    <name evidence="6" type="ORF">LDELB18P1_1030</name>
</gene>
<dbReference type="NCBIfam" id="TIGR01882">
    <property type="entry name" value="peptidase-T"/>
    <property type="match status" value="1"/>
</dbReference>
<dbReference type="PANTHER" id="PTHR42994">
    <property type="entry name" value="PEPTIDASE T"/>
    <property type="match status" value="1"/>
</dbReference>
<dbReference type="InterPro" id="IPR002933">
    <property type="entry name" value="Peptidase_M20"/>
</dbReference>
<dbReference type="Proteomes" id="UP000292818">
    <property type="component" value="Unassembled WGS sequence"/>
</dbReference>
<dbReference type="GO" id="GO:0005829">
    <property type="term" value="C:cytosol"/>
    <property type="evidence" value="ECO:0007669"/>
    <property type="project" value="TreeGrafter"/>
</dbReference>
<feature type="binding site" evidence="4">
    <location>
        <position position="200"/>
    </location>
    <ligand>
        <name>Zn(2+)</name>
        <dbReference type="ChEBI" id="CHEBI:29105"/>
        <label>1</label>
    </ligand>
</feature>
<feature type="binding site" evidence="4">
    <location>
        <position position="143"/>
    </location>
    <ligand>
        <name>Zn(2+)</name>
        <dbReference type="ChEBI" id="CHEBI:29105"/>
        <label>2</label>
    </ligand>
</feature>
<dbReference type="NCBIfam" id="NF003976">
    <property type="entry name" value="PRK05469.1"/>
    <property type="match status" value="1"/>
</dbReference>
<dbReference type="SUPFAM" id="SSF55031">
    <property type="entry name" value="Bacterial exopeptidase dimerisation domain"/>
    <property type="match status" value="1"/>
</dbReference>
<feature type="active site" description="Proton acceptor" evidence="3">
    <location>
        <position position="177"/>
    </location>
</feature>
<dbReference type="CDD" id="cd03892">
    <property type="entry name" value="M20_peptT"/>
    <property type="match status" value="1"/>
</dbReference>
<feature type="binding site" evidence="4">
    <location>
        <position position="143"/>
    </location>
    <ligand>
        <name>Zn(2+)</name>
        <dbReference type="ChEBI" id="CHEBI:29105"/>
        <label>1</label>
    </ligand>
</feature>